<dbReference type="EMBL" id="NNAY01003150">
    <property type="protein sequence ID" value="OXU19903.1"/>
    <property type="molecule type" value="Genomic_DNA"/>
</dbReference>
<keyword evidence="3" id="KW-1185">Reference proteome</keyword>
<gene>
    <name evidence="2" type="ORF">TSAR_006008</name>
</gene>
<protein>
    <submittedName>
        <fullName evidence="2">Uncharacterized protein</fullName>
    </submittedName>
</protein>
<evidence type="ECO:0000256" key="1">
    <source>
        <dbReference type="SAM" id="MobiDB-lite"/>
    </source>
</evidence>
<organism evidence="2 3">
    <name type="scientific">Trichomalopsis sarcophagae</name>
    <dbReference type="NCBI Taxonomy" id="543379"/>
    <lineage>
        <taxon>Eukaryota</taxon>
        <taxon>Metazoa</taxon>
        <taxon>Ecdysozoa</taxon>
        <taxon>Arthropoda</taxon>
        <taxon>Hexapoda</taxon>
        <taxon>Insecta</taxon>
        <taxon>Pterygota</taxon>
        <taxon>Neoptera</taxon>
        <taxon>Endopterygota</taxon>
        <taxon>Hymenoptera</taxon>
        <taxon>Apocrita</taxon>
        <taxon>Proctotrupomorpha</taxon>
        <taxon>Chalcidoidea</taxon>
        <taxon>Pteromalidae</taxon>
        <taxon>Pteromalinae</taxon>
        <taxon>Trichomalopsis</taxon>
    </lineage>
</organism>
<dbReference type="Proteomes" id="UP000215335">
    <property type="component" value="Unassembled WGS sequence"/>
</dbReference>
<name>A0A232ENF6_9HYME</name>
<evidence type="ECO:0000313" key="2">
    <source>
        <dbReference type="EMBL" id="OXU19903.1"/>
    </source>
</evidence>
<dbReference type="AlphaFoldDB" id="A0A232ENF6"/>
<reference evidence="2 3" key="1">
    <citation type="journal article" date="2017" name="Curr. Biol.">
        <title>The Evolution of Venom by Co-option of Single-Copy Genes.</title>
        <authorList>
            <person name="Martinson E.O."/>
            <person name="Mrinalini"/>
            <person name="Kelkar Y.D."/>
            <person name="Chang C.H."/>
            <person name="Werren J.H."/>
        </authorList>
    </citation>
    <scope>NUCLEOTIDE SEQUENCE [LARGE SCALE GENOMIC DNA]</scope>
    <source>
        <strain evidence="2 3">Alberta</strain>
        <tissue evidence="2">Whole body</tissue>
    </source>
</reference>
<evidence type="ECO:0000313" key="3">
    <source>
        <dbReference type="Proteomes" id="UP000215335"/>
    </source>
</evidence>
<feature type="region of interest" description="Disordered" evidence="1">
    <location>
        <begin position="1"/>
        <end position="54"/>
    </location>
</feature>
<comment type="caution">
    <text evidence="2">The sequence shown here is derived from an EMBL/GenBank/DDBJ whole genome shotgun (WGS) entry which is preliminary data.</text>
</comment>
<accession>A0A232ENF6</accession>
<sequence length="72" mass="8473">MTNQELWKFENGESQMESPCQKKQERQQPGASGKRKLQIKDSAKKQQRVRRNAAPRFIPQCRTKTISMGQYF</sequence>
<proteinExistence type="predicted"/>